<evidence type="ECO:0000259" key="3">
    <source>
        <dbReference type="Pfam" id="PF15902"/>
    </source>
</evidence>
<proteinExistence type="predicted"/>
<feature type="chain" id="PRO_5038113486" evidence="2">
    <location>
        <begin position="21"/>
        <end position="832"/>
    </location>
</feature>
<feature type="domain" description="Sortilin N-terminal" evidence="3">
    <location>
        <begin position="587"/>
        <end position="692"/>
    </location>
</feature>
<sequence length="832" mass="90648">MRPILLLASVSLALSPPVDAMAQLAEPARSTRDYLEQMERYYQETLPDFRPETVKGTGFKPFQRIKWFVEPRLGDGDNLIPGARWDSWEALRDMEENQNRANLPTWFNLGPTNVAGRTLAIEVHPDDSNIVFTGTASGGLWKSTDRGTSWTPMTDLLPTLAVGAIEIDADNPDHMWIGTGEGWGGDMVHGIGVLESWNGGVDWGYTGMTYNVSEGRDIFELEYNEATGTLLCASDNGLFRSTDNGATWTEPMELGQWKDVELKPGSTDTYFACGHGFAEAGVYRSTDDGVTWTRLEGGLPLDGINNCRLAMTKADPNMIYWAVIRGSAKEVYRSTDGGDTWTLRSTQDPTQGWYNLAIVVSPTDPEYVFSNGVRCYRSVNGGSSWSQWAGNVHVDHHATAIDPSDDNALWLGSDGGCFLSTSAGSSFLPRNAGLVTLQLYAINHGYSDLNFAVGGTQDNGSWRYTGTSSFGSILGGDGFECEVGSTNGNIVWAEIYYGEHYRSTNGGSGMTFMNSGITEDGPWQTPTHMDYGDDNTLWAGHNSKIFKTTNGGNPWYAVTMDNGLGGGRAIAQCWGDQDYLAACAGTRIFVSSDHGETFNQVSNPATANTMSDIAIHPTDPNIMMVTANTYSSSVGKVHKTTDGGATWFDITNNLPNEPCNTVIFSHDNPDWVFVGSDLAVYASFNGGDTWVPFNVGLPHVVCTDLRWHPDGYLRVGTYGRGLWEIDIATVEPSDVEGAAAPEVVQPVTMRLHGNPASSGTATTVRFGIREAGHVELALYDATGRRVRDLWSGEHEARVDFVPVDTNDLSAGIYFVRMDANGHTASEKLVIER</sequence>
<reference evidence="4" key="2">
    <citation type="journal article" date="2021" name="Microbiome">
        <title>Successional dynamics and alternative stable states in a saline activated sludge microbial community over 9 years.</title>
        <authorList>
            <person name="Wang Y."/>
            <person name="Ye J."/>
            <person name="Ju F."/>
            <person name="Liu L."/>
            <person name="Boyd J.A."/>
            <person name="Deng Y."/>
            <person name="Parks D.H."/>
            <person name="Jiang X."/>
            <person name="Yin X."/>
            <person name="Woodcroft B.J."/>
            <person name="Tyson G.W."/>
            <person name="Hugenholtz P."/>
            <person name="Polz M.F."/>
            <person name="Zhang T."/>
        </authorList>
    </citation>
    <scope>NUCLEOTIDE SEQUENCE</scope>
    <source>
        <strain evidence="4">HKST-UBA02</strain>
    </source>
</reference>
<gene>
    <name evidence="4" type="ORF">KDA27_22955</name>
</gene>
<dbReference type="Gene3D" id="2.130.10.10">
    <property type="entry name" value="YVTN repeat-like/Quinoprotein amine dehydrogenase"/>
    <property type="match status" value="4"/>
</dbReference>
<name>A0A956NHI5_UNCEI</name>
<evidence type="ECO:0000313" key="4">
    <source>
        <dbReference type="EMBL" id="MCA9758671.1"/>
    </source>
</evidence>
<dbReference type="PANTHER" id="PTHR12106:SF27">
    <property type="entry name" value="SORTILIN-RELATED RECEPTOR"/>
    <property type="match status" value="1"/>
</dbReference>
<dbReference type="NCBIfam" id="TIGR04183">
    <property type="entry name" value="Por_Secre_tail"/>
    <property type="match status" value="1"/>
</dbReference>
<comment type="caution">
    <text evidence="4">The sequence shown here is derived from an EMBL/GenBank/DDBJ whole genome shotgun (WGS) entry which is preliminary data.</text>
</comment>
<evidence type="ECO:0000256" key="2">
    <source>
        <dbReference type="SAM" id="SignalP"/>
    </source>
</evidence>
<dbReference type="InterPro" id="IPR050310">
    <property type="entry name" value="VPS10-sortilin"/>
</dbReference>
<dbReference type="Pfam" id="PF15902">
    <property type="entry name" value="Sortilin-Vps10"/>
    <property type="match status" value="2"/>
</dbReference>
<keyword evidence="1" id="KW-0677">Repeat</keyword>
<dbReference type="AlphaFoldDB" id="A0A956NHI5"/>
<accession>A0A956NHI5</accession>
<dbReference type="SUPFAM" id="SSF110296">
    <property type="entry name" value="Oligoxyloglucan reducing end-specific cellobiohydrolase"/>
    <property type="match status" value="2"/>
</dbReference>
<dbReference type="InterPro" id="IPR026444">
    <property type="entry name" value="Secre_tail"/>
</dbReference>
<dbReference type="InterPro" id="IPR015943">
    <property type="entry name" value="WD40/YVTN_repeat-like_dom_sf"/>
</dbReference>
<dbReference type="GO" id="GO:0016020">
    <property type="term" value="C:membrane"/>
    <property type="evidence" value="ECO:0007669"/>
    <property type="project" value="TreeGrafter"/>
</dbReference>
<evidence type="ECO:0000256" key="1">
    <source>
        <dbReference type="ARBA" id="ARBA00022737"/>
    </source>
</evidence>
<dbReference type="EMBL" id="JAGQHS010000198">
    <property type="protein sequence ID" value="MCA9758671.1"/>
    <property type="molecule type" value="Genomic_DNA"/>
</dbReference>
<feature type="domain" description="Sortilin N-terminal" evidence="3">
    <location>
        <begin position="238"/>
        <end position="344"/>
    </location>
</feature>
<organism evidence="4 5">
    <name type="scientific">Eiseniibacteriota bacterium</name>
    <dbReference type="NCBI Taxonomy" id="2212470"/>
    <lineage>
        <taxon>Bacteria</taxon>
        <taxon>Candidatus Eiseniibacteriota</taxon>
    </lineage>
</organism>
<protein>
    <submittedName>
        <fullName evidence="4">T9SS type A sorting domain-containing protein</fullName>
    </submittedName>
</protein>
<dbReference type="CDD" id="cd15482">
    <property type="entry name" value="Sialidase_non-viral"/>
    <property type="match status" value="2"/>
</dbReference>
<dbReference type="InterPro" id="IPR031778">
    <property type="entry name" value="Sortilin_N"/>
</dbReference>
<reference evidence="4" key="1">
    <citation type="submission" date="2020-04" db="EMBL/GenBank/DDBJ databases">
        <authorList>
            <person name="Zhang T."/>
        </authorList>
    </citation>
    <scope>NUCLEOTIDE SEQUENCE</scope>
    <source>
        <strain evidence="4">HKST-UBA02</strain>
    </source>
</reference>
<dbReference type="GO" id="GO:0006892">
    <property type="term" value="P:post-Golgi vesicle-mediated transport"/>
    <property type="evidence" value="ECO:0007669"/>
    <property type="project" value="TreeGrafter"/>
</dbReference>
<dbReference type="PANTHER" id="PTHR12106">
    <property type="entry name" value="SORTILIN RELATED"/>
    <property type="match status" value="1"/>
</dbReference>
<dbReference type="Proteomes" id="UP000739538">
    <property type="component" value="Unassembled WGS sequence"/>
</dbReference>
<feature type="signal peptide" evidence="2">
    <location>
        <begin position="1"/>
        <end position="20"/>
    </location>
</feature>
<evidence type="ECO:0000313" key="5">
    <source>
        <dbReference type="Proteomes" id="UP000739538"/>
    </source>
</evidence>
<keyword evidence="2" id="KW-0732">Signal</keyword>